<evidence type="ECO:0000313" key="2">
    <source>
        <dbReference type="Proteomes" id="UP000518300"/>
    </source>
</evidence>
<protein>
    <submittedName>
        <fullName evidence="1">Tetratricopeptide repeat protein</fullName>
    </submittedName>
</protein>
<dbReference type="SUPFAM" id="SSF48452">
    <property type="entry name" value="TPR-like"/>
    <property type="match status" value="1"/>
</dbReference>
<dbReference type="AlphaFoldDB" id="A0A848LWH9"/>
<reference evidence="1 2" key="1">
    <citation type="submission" date="2020-04" db="EMBL/GenBank/DDBJ databases">
        <title>Draft genome of Pyxidicoccus fallax type strain.</title>
        <authorList>
            <person name="Whitworth D.E."/>
        </authorList>
    </citation>
    <scope>NUCLEOTIDE SEQUENCE [LARGE SCALE GENOMIC DNA]</scope>
    <source>
        <strain evidence="1 2">DSM 14698</strain>
    </source>
</reference>
<name>A0A848LWH9_9BACT</name>
<proteinExistence type="predicted"/>
<accession>A0A848LWH9</accession>
<comment type="caution">
    <text evidence="1">The sequence shown here is derived from an EMBL/GenBank/DDBJ whole genome shotgun (WGS) entry which is preliminary data.</text>
</comment>
<gene>
    <name evidence="1" type="ORF">HG543_47365</name>
</gene>
<sequence>EVYKRQPTVRAPAYVAPTAEDFLQRAVRLEREGQVERAIEVLTRGIEREPGAAALYGKLALILVHQRKDYARAVELLERAVELEPGHPVLQQNLLKLTGLAAAAAGQRKEPKRGLFARLTGRRG</sequence>
<feature type="non-terminal residue" evidence="1">
    <location>
        <position position="1"/>
    </location>
</feature>
<evidence type="ECO:0000313" key="1">
    <source>
        <dbReference type="EMBL" id="NMO22427.1"/>
    </source>
</evidence>
<dbReference type="EMBL" id="JABBJJ010000422">
    <property type="protein sequence ID" value="NMO22427.1"/>
    <property type="molecule type" value="Genomic_DNA"/>
</dbReference>
<dbReference type="Proteomes" id="UP000518300">
    <property type="component" value="Unassembled WGS sequence"/>
</dbReference>
<keyword evidence="2" id="KW-1185">Reference proteome</keyword>
<dbReference type="Pfam" id="PF13432">
    <property type="entry name" value="TPR_16"/>
    <property type="match status" value="1"/>
</dbReference>
<organism evidence="1 2">
    <name type="scientific">Pyxidicoccus fallax</name>
    <dbReference type="NCBI Taxonomy" id="394095"/>
    <lineage>
        <taxon>Bacteria</taxon>
        <taxon>Pseudomonadati</taxon>
        <taxon>Myxococcota</taxon>
        <taxon>Myxococcia</taxon>
        <taxon>Myxococcales</taxon>
        <taxon>Cystobacterineae</taxon>
        <taxon>Myxococcaceae</taxon>
        <taxon>Pyxidicoccus</taxon>
    </lineage>
</organism>
<dbReference type="Gene3D" id="1.25.40.10">
    <property type="entry name" value="Tetratricopeptide repeat domain"/>
    <property type="match status" value="1"/>
</dbReference>
<dbReference type="InterPro" id="IPR011990">
    <property type="entry name" value="TPR-like_helical_dom_sf"/>
</dbReference>
<dbReference type="RefSeq" id="WP_169351569.1">
    <property type="nucleotide sequence ID" value="NZ_JABBJJ010000422.1"/>
</dbReference>